<dbReference type="Proteomes" id="UP000663854">
    <property type="component" value="Unassembled WGS sequence"/>
</dbReference>
<dbReference type="InterPro" id="IPR003599">
    <property type="entry name" value="Ig_sub"/>
</dbReference>
<dbReference type="PANTHER" id="PTHR23279:SF36">
    <property type="entry name" value="DEFECTIVE PROBOSCIS EXTENSION RESPONSE 9, ISOFORM A"/>
    <property type="match status" value="1"/>
</dbReference>
<accession>A0A814JLF3</accession>
<dbReference type="SMART" id="SM00406">
    <property type="entry name" value="IGv"/>
    <property type="match status" value="1"/>
</dbReference>
<dbReference type="SMART" id="SM00408">
    <property type="entry name" value="IGc2"/>
    <property type="match status" value="2"/>
</dbReference>
<keyword evidence="1" id="KW-0472">Membrane</keyword>
<dbReference type="InterPro" id="IPR003598">
    <property type="entry name" value="Ig_sub2"/>
</dbReference>
<dbReference type="Pfam" id="PF07679">
    <property type="entry name" value="I-set"/>
    <property type="match status" value="1"/>
</dbReference>
<dbReference type="InterPro" id="IPR013106">
    <property type="entry name" value="Ig_V-set"/>
</dbReference>
<feature type="domain" description="Ig-like" evidence="2">
    <location>
        <begin position="30"/>
        <end position="136"/>
    </location>
</feature>
<dbReference type="InterPro" id="IPR013783">
    <property type="entry name" value="Ig-like_fold"/>
</dbReference>
<proteinExistence type="predicted"/>
<evidence type="ECO:0000313" key="3">
    <source>
        <dbReference type="EMBL" id="CAF1037420.1"/>
    </source>
</evidence>
<dbReference type="EMBL" id="CAJNOL010001026">
    <property type="protein sequence ID" value="CAF1268753.1"/>
    <property type="molecule type" value="Genomic_DNA"/>
</dbReference>
<dbReference type="GO" id="GO:0032589">
    <property type="term" value="C:neuron projection membrane"/>
    <property type="evidence" value="ECO:0007669"/>
    <property type="project" value="TreeGrafter"/>
</dbReference>
<organism evidence="3 6">
    <name type="scientific">Rotaria sordida</name>
    <dbReference type="NCBI Taxonomy" id="392033"/>
    <lineage>
        <taxon>Eukaryota</taxon>
        <taxon>Metazoa</taxon>
        <taxon>Spiralia</taxon>
        <taxon>Gnathifera</taxon>
        <taxon>Rotifera</taxon>
        <taxon>Eurotatoria</taxon>
        <taxon>Bdelloidea</taxon>
        <taxon>Philodinida</taxon>
        <taxon>Philodinidae</taxon>
        <taxon>Rotaria</taxon>
    </lineage>
</organism>
<dbReference type="PANTHER" id="PTHR23279">
    <property type="entry name" value="DEFECTIVE PROBOSCIS EXTENSION RESPONSE DPR -RELATED"/>
    <property type="match status" value="1"/>
</dbReference>
<evidence type="ECO:0000313" key="6">
    <source>
        <dbReference type="Proteomes" id="UP000663854"/>
    </source>
</evidence>
<name>A0A814JLF3_9BILA</name>
<keyword evidence="1" id="KW-0812">Transmembrane</keyword>
<dbReference type="EMBL" id="CAJNOL010001017">
    <property type="protein sequence ID" value="CAF1266175.1"/>
    <property type="molecule type" value="Genomic_DNA"/>
</dbReference>
<dbReference type="GO" id="GO:0050808">
    <property type="term" value="P:synapse organization"/>
    <property type="evidence" value="ECO:0007669"/>
    <property type="project" value="TreeGrafter"/>
</dbReference>
<keyword evidence="7" id="KW-1185">Reference proteome</keyword>
<dbReference type="AlphaFoldDB" id="A0A814JLF3"/>
<feature type="domain" description="Ig-like" evidence="2">
    <location>
        <begin position="140"/>
        <end position="232"/>
    </location>
</feature>
<evidence type="ECO:0000259" key="2">
    <source>
        <dbReference type="PROSITE" id="PS50835"/>
    </source>
</evidence>
<reference evidence="3" key="1">
    <citation type="submission" date="2021-02" db="EMBL/GenBank/DDBJ databases">
        <authorList>
            <person name="Nowell W R."/>
        </authorList>
    </citation>
    <scope>NUCLEOTIDE SEQUENCE</scope>
</reference>
<dbReference type="InterPro" id="IPR013098">
    <property type="entry name" value="Ig_I-set"/>
</dbReference>
<evidence type="ECO:0000313" key="5">
    <source>
        <dbReference type="EMBL" id="CAF1268753.1"/>
    </source>
</evidence>
<dbReference type="Gene3D" id="2.60.40.10">
    <property type="entry name" value="Immunoglobulins"/>
    <property type="match status" value="2"/>
</dbReference>
<sequence>MNSTINYFLVTQLMIMIHGLITAVISNKFPEILTQTYNQTLNISDTAILTCHVKNLGNHHVTWLKYDSNTLTYLPLTVGEQVFYSDTRYFVSSYSTSLDNSYWNLEISNLKLSDEGIYECKISNRRGSVSIQIYLQIQIPMTIKPSRLYVEPGSSVELDCTIYNINTSSITWHFSSLNHTNKYNIYHYDIYEKYHNEKNISKSQLIIRHAQPYHSGLWTCTYKRQRRSAKIFVEKGALQHHHQQQRLVSNNHSSFSIQCTMSLILFTLLLGHHMTYRI</sequence>
<dbReference type="EMBL" id="CAJNOH010000429">
    <property type="protein sequence ID" value="CAF1037420.1"/>
    <property type="molecule type" value="Genomic_DNA"/>
</dbReference>
<evidence type="ECO:0000313" key="7">
    <source>
        <dbReference type="Proteomes" id="UP000663870"/>
    </source>
</evidence>
<dbReference type="Proteomes" id="UP000663870">
    <property type="component" value="Unassembled WGS sequence"/>
</dbReference>
<evidence type="ECO:0000313" key="4">
    <source>
        <dbReference type="EMBL" id="CAF1266175.1"/>
    </source>
</evidence>
<evidence type="ECO:0000256" key="1">
    <source>
        <dbReference type="SAM" id="Phobius"/>
    </source>
</evidence>
<dbReference type="SMART" id="SM00409">
    <property type="entry name" value="IG"/>
    <property type="match status" value="2"/>
</dbReference>
<comment type="caution">
    <text evidence="3">The sequence shown here is derived from an EMBL/GenBank/DDBJ whole genome shotgun (WGS) entry which is preliminary data.</text>
</comment>
<dbReference type="InterPro" id="IPR037448">
    <property type="entry name" value="Zig-8"/>
</dbReference>
<feature type="transmembrane region" description="Helical" evidence="1">
    <location>
        <begin position="7"/>
        <end position="25"/>
    </location>
</feature>
<gene>
    <name evidence="4" type="ORF">JXQ802_LOCUS27745</name>
    <name evidence="5" type="ORF">JXQ802_LOCUS27875</name>
    <name evidence="3" type="ORF">PYM288_LOCUS16461</name>
</gene>
<dbReference type="InterPro" id="IPR007110">
    <property type="entry name" value="Ig-like_dom"/>
</dbReference>
<dbReference type="InterPro" id="IPR036179">
    <property type="entry name" value="Ig-like_dom_sf"/>
</dbReference>
<dbReference type="SUPFAM" id="SSF48726">
    <property type="entry name" value="Immunoglobulin"/>
    <property type="match status" value="2"/>
</dbReference>
<protein>
    <recommendedName>
        <fullName evidence="2">Ig-like domain-containing protein</fullName>
    </recommendedName>
</protein>
<dbReference type="Pfam" id="PF13927">
    <property type="entry name" value="Ig_3"/>
    <property type="match status" value="1"/>
</dbReference>
<keyword evidence="1" id="KW-1133">Transmembrane helix</keyword>
<dbReference type="PROSITE" id="PS50835">
    <property type="entry name" value="IG_LIKE"/>
    <property type="match status" value="2"/>
</dbReference>